<evidence type="ECO:0000313" key="1">
    <source>
        <dbReference type="EMBL" id="EZA49695.1"/>
    </source>
</evidence>
<reference evidence="1 2" key="1">
    <citation type="journal article" date="2014" name="Curr. Biol.">
        <title>The genome of the clonal raider ant Cerapachys biroi.</title>
        <authorList>
            <person name="Oxley P.R."/>
            <person name="Ji L."/>
            <person name="Fetter-Pruneda I."/>
            <person name="McKenzie S.K."/>
            <person name="Li C."/>
            <person name="Hu H."/>
            <person name="Zhang G."/>
            <person name="Kronauer D.J."/>
        </authorList>
    </citation>
    <scope>NUCLEOTIDE SEQUENCE [LARGE SCALE GENOMIC DNA]</scope>
</reference>
<accession>A0A026W0U8</accession>
<organism evidence="1 2">
    <name type="scientific">Ooceraea biroi</name>
    <name type="common">Clonal raider ant</name>
    <name type="synonym">Cerapachys biroi</name>
    <dbReference type="NCBI Taxonomy" id="2015173"/>
    <lineage>
        <taxon>Eukaryota</taxon>
        <taxon>Metazoa</taxon>
        <taxon>Ecdysozoa</taxon>
        <taxon>Arthropoda</taxon>
        <taxon>Hexapoda</taxon>
        <taxon>Insecta</taxon>
        <taxon>Pterygota</taxon>
        <taxon>Neoptera</taxon>
        <taxon>Endopterygota</taxon>
        <taxon>Hymenoptera</taxon>
        <taxon>Apocrita</taxon>
        <taxon>Aculeata</taxon>
        <taxon>Formicoidea</taxon>
        <taxon>Formicidae</taxon>
        <taxon>Dorylinae</taxon>
        <taxon>Ooceraea</taxon>
    </lineage>
</organism>
<keyword evidence="2" id="KW-1185">Reference proteome</keyword>
<gene>
    <name evidence="1" type="ORF">X777_11781</name>
</gene>
<sequence>MAEAAPITPKNGEYIGASSVALIVARLSGFGGQIGRGRIYRLPIVERRAILTSPTSLN</sequence>
<dbReference type="EMBL" id="KK107502">
    <property type="protein sequence ID" value="EZA49695.1"/>
    <property type="molecule type" value="Genomic_DNA"/>
</dbReference>
<protein>
    <submittedName>
        <fullName evidence="1">Uncharacterized protein</fullName>
    </submittedName>
</protein>
<name>A0A026W0U8_OOCBI</name>
<proteinExistence type="predicted"/>
<evidence type="ECO:0000313" key="2">
    <source>
        <dbReference type="Proteomes" id="UP000053097"/>
    </source>
</evidence>
<dbReference type="AlphaFoldDB" id="A0A026W0U8"/>
<dbReference type="Proteomes" id="UP000053097">
    <property type="component" value="Unassembled WGS sequence"/>
</dbReference>